<evidence type="ECO:0000256" key="4">
    <source>
        <dbReference type="RuleBase" id="RU004508"/>
    </source>
</evidence>
<dbReference type="CDD" id="cd00616">
    <property type="entry name" value="AHBA_syn"/>
    <property type="match status" value="1"/>
</dbReference>
<feature type="active site" description="Proton acceptor" evidence="2">
    <location>
        <position position="191"/>
    </location>
</feature>
<dbReference type="RefSeq" id="WP_163680867.1">
    <property type="nucleotide sequence ID" value="NZ_JAAIYP010000039.1"/>
</dbReference>
<evidence type="ECO:0000313" key="5">
    <source>
        <dbReference type="EMBL" id="NFV81191.1"/>
    </source>
</evidence>
<dbReference type="InterPro" id="IPR020026">
    <property type="entry name" value="PseC"/>
</dbReference>
<keyword evidence="5" id="KW-0032">Aminotransferase</keyword>
<dbReference type="Proteomes" id="UP000480684">
    <property type="component" value="Unassembled WGS sequence"/>
</dbReference>
<dbReference type="InterPro" id="IPR015421">
    <property type="entry name" value="PyrdxlP-dep_Trfase_major"/>
</dbReference>
<dbReference type="GO" id="GO:0008483">
    <property type="term" value="F:transaminase activity"/>
    <property type="evidence" value="ECO:0007669"/>
    <property type="project" value="UniProtKB-KW"/>
</dbReference>
<evidence type="ECO:0000256" key="3">
    <source>
        <dbReference type="PIRSR" id="PIRSR000390-2"/>
    </source>
</evidence>
<comment type="similarity">
    <text evidence="1 4">Belongs to the DegT/DnrJ/EryC1 family.</text>
</comment>
<feature type="modified residue" description="N6-(pyridoxal phosphate)lysine" evidence="3">
    <location>
        <position position="191"/>
    </location>
</feature>
<dbReference type="PANTHER" id="PTHR30244">
    <property type="entry name" value="TRANSAMINASE"/>
    <property type="match status" value="1"/>
</dbReference>
<dbReference type="AlphaFoldDB" id="A0A7C9V0I3"/>
<dbReference type="PIRSF" id="PIRSF000390">
    <property type="entry name" value="PLP_StrS"/>
    <property type="match status" value="1"/>
</dbReference>
<dbReference type="Pfam" id="PF01041">
    <property type="entry name" value="DegT_DnrJ_EryC1"/>
    <property type="match status" value="1"/>
</dbReference>
<dbReference type="NCBIfam" id="TIGR03588">
    <property type="entry name" value="PseC"/>
    <property type="match status" value="1"/>
</dbReference>
<sequence>MAGMPFLPYGRHCVDDDDVEVVTRVLRGGALTCGPMVDRFEQAFARRVGAPHAVACANGTAGLHMAALALGLGPGDAVVVPTLTFLATANAVRFVGAEVVFADVDSDSGLMTAAHLQEALDRAGGRAKAVFPVHLNGQPADMDAIGKLARAHGLAVVEDACHALGTVAPDGSQAGDCRHADMTVFSLHPVKAVAMGEGGVVTCRIPDLDRKLRLLRGHGMVRDADGFLDPDQGFDADGLANPWYYEMQCLGFNYRASDIHCALGFSQLGKLDHFLDRRRELVAVYDRLLAGLPMVRPVVKVAGARPGWHLYAVLVDFEAAGRTRAQVMRALAARGIGTQVHYLPVHRQPYYVAHQGRLSLPGADCYYRRVLTLPLHVGMTVSDVERVVDALRTVMTDTTLAAVADTPSPPAVNARR</sequence>
<dbReference type="PANTHER" id="PTHR30244:SF34">
    <property type="entry name" value="DTDP-4-AMINO-4,6-DIDEOXYGALACTOSE TRANSAMINASE"/>
    <property type="match status" value="1"/>
</dbReference>
<accession>A0A7C9V0I3</accession>
<dbReference type="InterPro" id="IPR015422">
    <property type="entry name" value="PyrdxlP-dep_Trfase_small"/>
</dbReference>
<evidence type="ECO:0000313" key="6">
    <source>
        <dbReference type="Proteomes" id="UP000480684"/>
    </source>
</evidence>
<keyword evidence="5" id="KW-0808">Transferase</keyword>
<keyword evidence="3 4" id="KW-0663">Pyridoxal phosphate</keyword>
<keyword evidence="6" id="KW-1185">Reference proteome</keyword>
<comment type="caution">
    <text evidence="5">The sequence shown here is derived from an EMBL/GenBank/DDBJ whole genome shotgun (WGS) entry which is preliminary data.</text>
</comment>
<proteinExistence type="inferred from homology"/>
<evidence type="ECO:0000256" key="2">
    <source>
        <dbReference type="PIRSR" id="PIRSR000390-1"/>
    </source>
</evidence>
<dbReference type="GO" id="GO:0000271">
    <property type="term" value="P:polysaccharide biosynthetic process"/>
    <property type="evidence" value="ECO:0007669"/>
    <property type="project" value="TreeGrafter"/>
</dbReference>
<name>A0A7C9V0I3_9PROT</name>
<dbReference type="GO" id="GO:0030170">
    <property type="term" value="F:pyridoxal phosphate binding"/>
    <property type="evidence" value="ECO:0007669"/>
    <property type="project" value="TreeGrafter"/>
</dbReference>
<evidence type="ECO:0000256" key="1">
    <source>
        <dbReference type="ARBA" id="ARBA00037999"/>
    </source>
</evidence>
<dbReference type="EMBL" id="JAAIYP010000039">
    <property type="protein sequence ID" value="NFV81191.1"/>
    <property type="molecule type" value="Genomic_DNA"/>
</dbReference>
<dbReference type="Gene3D" id="3.40.640.10">
    <property type="entry name" value="Type I PLP-dependent aspartate aminotransferase-like (Major domain)"/>
    <property type="match status" value="1"/>
</dbReference>
<dbReference type="EC" id="2.6.1.92" evidence="5"/>
<dbReference type="InterPro" id="IPR000653">
    <property type="entry name" value="DegT/StrS_aminotransferase"/>
</dbReference>
<reference evidence="5 6" key="1">
    <citation type="submission" date="2020-02" db="EMBL/GenBank/DDBJ databases">
        <authorList>
            <person name="Dziuba M."/>
            <person name="Kuznetsov B."/>
            <person name="Mardanov A."/>
            <person name="Ravin N."/>
            <person name="Grouzdev D."/>
        </authorList>
    </citation>
    <scope>NUCLEOTIDE SEQUENCE [LARGE SCALE GENOMIC DNA]</scope>
    <source>
        <strain evidence="5 6">SpK</strain>
    </source>
</reference>
<protein>
    <submittedName>
        <fullName evidence="5">UDP-4-amino-4, 6-dideoxy-N-acetyl-beta-L-altrosamine transaminase</fullName>
        <ecNumber evidence="5">2.6.1.92</ecNumber>
    </submittedName>
</protein>
<gene>
    <name evidence="5" type="primary">pseC</name>
    <name evidence="5" type="ORF">G4223_13820</name>
</gene>
<organism evidence="5 6">
    <name type="scientific">Magnetospirillum aberrantis SpK</name>
    <dbReference type="NCBI Taxonomy" id="908842"/>
    <lineage>
        <taxon>Bacteria</taxon>
        <taxon>Pseudomonadati</taxon>
        <taxon>Pseudomonadota</taxon>
        <taxon>Alphaproteobacteria</taxon>
        <taxon>Rhodospirillales</taxon>
        <taxon>Rhodospirillaceae</taxon>
        <taxon>Magnetospirillum</taxon>
    </lineage>
</organism>
<dbReference type="SUPFAM" id="SSF53383">
    <property type="entry name" value="PLP-dependent transferases"/>
    <property type="match status" value="1"/>
</dbReference>
<dbReference type="InterPro" id="IPR015424">
    <property type="entry name" value="PyrdxlP-dep_Trfase"/>
</dbReference>
<dbReference type="Gene3D" id="3.90.1150.10">
    <property type="entry name" value="Aspartate Aminotransferase, domain 1"/>
    <property type="match status" value="1"/>
</dbReference>